<dbReference type="GeneID" id="54994835"/>
<protein>
    <submittedName>
        <fullName evidence="2">Homing endonuclease</fullName>
    </submittedName>
</protein>
<reference evidence="2 3" key="1">
    <citation type="submission" date="2017-04" db="EMBL/GenBank/DDBJ databases">
        <title>Complete Genome Sequence of Lytic Bacteriophage SG1 Infecting Salmonella Gallinarum Isolates.</title>
        <authorList>
            <person name="Kim D."/>
            <person name="Kim Y.J."/>
            <person name="Han B.K."/>
            <person name="Kim H."/>
        </authorList>
    </citation>
    <scope>NUCLEOTIDE SEQUENCE [LARGE SCALE GENOMIC DNA]</scope>
</reference>
<dbReference type="GO" id="GO:0004519">
    <property type="term" value="F:endonuclease activity"/>
    <property type="evidence" value="ECO:0007669"/>
    <property type="project" value="UniProtKB-KW"/>
</dbReference>
<dbReference type="RefSeq" id="YP_009804244.1">
    <property type="nucleotide sequence ID" value="NC_047999.1"/>
</dbReference>
<evidence type="ECO:0000259" key="1">
    <source>
        <dbReference type="Pfam" id="PF13392"/>
    </source>
</evidence>
<dbReference type="InterPro" id="IPR044925">
    <property type="entry name" value="His-Me_finger_sf"/>
</dbReference>
<dbReference type="Proteomes" id="UP000260537">
    <property type="component" value="Segment"/>
</dbReference>
<organism evidence="2 3">
    <name type="scientific">Salmonella phage SH9</name>
    <dbReference type="NCBI Taxonomy" id="2025819"/>
    <lineage>
        <taxon>Viruses</taxon>
        <taxon>Duplodnaviria</taxon>
        <taxon>Heunggongvirae</taxon>
        <taxon>Uroviricota</taxon>
        <taxon>Caudoviricetes</taxon>
        <taxon>Demerecviridae</taxon>
        <taxon>Markadamsvirinae</taxon>
        <taxon>Epseptimavirus</taxon>
        <taxon>Epseptimavirus SH9</taxon>
    </lineage>
</organism>
<dbReference type="Gene3D" id="3.90.75.20">
    <property type="match status" value="1"/>
</dbReference>
<evidence type="ECO:0000313" key="3">
    <source>
        <dbReference type="Proteomes" id="UP000260537"/>
    </source>
</evidence>
<dbReference type="EMBL" id="MF001363">
    <property type="protein sequence ID" value="ASZ77889.1"/>
    <property type="molecule type" value="Genomic_DNA"/>
</dbReference>
<dbReference type="SUPFAM" id="SSF54060">
    <property type="entry name" value="His-Me finger endonucleases"/>
    <property type="match status" value="1"/>
</dbReference>
<proteinExistence type="predicted"/>
<dbReference type="KEGG" id="vg:54994835"/>
<keyword evidence="2" id="KW-0378">Hydrolase</keyword>
<dbReference type="Pfam" id="PF13392">
    <property type="entry name" value="HNH_3"/>
    <property type="match status" value="1"/>
</dbReference>
<feature type="domain" description="HNH nuclease" evidence="1">
    <location>
        <begin position="60"/>
        <end position="101"/>
    </location>
</feature>
<evidence type="ECO:0000313" key="2">
    <source>
        <dbReference type="EMBL" id="ASZ77889.1"/>
    </source>
</evidence>
<accession>A0A249Y0X6</accession>
<dbReference type="InterPro" id="IPR003615">
    <property type="entry name" value="HNH_nuc"/>
</dbReference>
<name>A0A249Y0X6_9CAUD</name>
<keyword evidence="3" id="KW-1185">Reference proteome</keyword>
<keyword evidence="2" id="KW-0255">Endonuclease</keyword>
<keyword evidence="2" id="KW-0540">Nuclease</keyword>
<sequence length="175" mass="20251">MITQERLKELLEYNPDTGIFIWKSRKVDRSGFNKQFAGKIAGNPQNNGYINITVDSEVHGAHRLAFLYMEGYMPARVDHENRVRSDNKWLNLREATVSQNGANALKYSNNSSGYKNVYWTKKTCRWQVQVMKDGKSYSGGYFTNLKDAVETANELRFELFGEFALYEPFKGDKHE</sequence>